<dbReference type="EMBL" id="BAEQ01000007">
    <property type="protein sequence ID" value="GAC27196.1"/>
    <property type="molecule type" value="Genomic_DNA"/>
</dbReference>
<proteinExistence type="predicted"/>
<name>K6YT99_9ALTE</name>
<keyword evidence="2" id="KW-1185">Reference proteome</keyword>
<evidence type="ECO:0000313" key="2">
    <source>
        <dbReference type="Proteomes" id="UP000006251"/>
    </source>
</evidence>
<evidence type="ECO:0000313" key="1">
    <source>
        <dbReference type="EMBL" id="GAC27196.1"/>
    </source>
</evidence>
<reference evidence="2" key="1">
    <citation type="journal article" date="2014" name="Environ. Microbiol.">
        <title>Comparative genomics of the marine bacterial genus Glaciecola reveals the high degree of genomic diversity and genomic characteristic for cold adaptation.</title>
        <authorList>
            <person name="Qin Q.L."/>
            <person name="Xie B.B."/>
            <person name="Yu Y."/>
            <person name="Shu Y.L."/>
            <person name="Rong J.C."/>
            <person name="Zhang Y.J."/>
            <person name="Zhao D.L."/>
            <person name="Chen X.L."/>
            <person name="Zhang X.Y."/>
            <person name="Chen B."/>
            <person name="Zhou B.C."/>
            <person name="Zhang Y.Z."/>
        </authorList>
    </citation>
    <scope>NUCLEOTIDE SEQUENCE [LARGE SCALE GENOMIC DNA]</scope>
    <source>
        <strain evidence="2">ACAM 615</strain>
    </source>
</reference>
<accession>K6YT99</accession>
<gene>
    <name evidence="1" type="ORF">GPAL_0315</name>
</gene>
<organism evidence="1 2">
    <name type="scientific">Brumicola pallidula DSM 14239 = ACAM 615</name>
    <dbReference type="NCBI Taxonomy" id="1121922"/>
    <lineage>
        <taxon>Bacteria</taxon>
        <taxon>Pseudomonadati</taxon>
        <taxon>Pseudomonadota</taxon>
        <taxon>Gammaproteobacteria</taxon>
        <taxon>Alteromonadales</taxon>
        <taxon>Alteromonadaceae</taxon>
        <taxon>Brumicola</taxon>
    </lineage>
</organism>
<dbReference type="Proteomes" id="UP000006251">
    <property type="component" value="Unassembled WGS sequence"/>
</dbReference>
<sequence length="44" mass="4930">MVLTSGAHQQLVFSAQVLSIHKAIQVMCQTIQFSVLLKMVHILH</sequence>
<dbReference type="AlphaFoldDB" id="K6YT99"/>
<comment type="caution">
    <text evidence="1">The sequence shown here is derived from an EMBL/GenBank/DDBJ whole genome shotgun (WGS) entry which is preliminary data.</text>
</comment>
<protein>
    <submittedName>
        <fullName evidence="1">Uncharacterized protein</fullName>
    </submittedName>
</protein>